<dbReference type="GO" id="GO:0043190">
    <property type="term" value="C:ATP-binding cassette (ABC) transporter complex"/>
    <property type="evidence" value="ECO:0007669"/>
    <property type="project" value="InterPro"/>
</dbReference>
<dbReference type="PANTHER" id="PTHR30290:SF83">
    <property type="entry name" value="ABC TRANSPORTER SUBSTRATE-BINDING PROTEIN"/>
    <property type="match status" value="1"/>
</dbReference>
<dbReference type="EMBL" id="BSQG01000005">
    <property type="protein sequence ID" value="GLU48869.1"/>
    <property type="molecule type" value="Genomic_DNA"/>
</dbReference>
<evidence type="ECO:0000259" key="3">
    <source>
        <dbReference type="Pfam" id="PF00496"/>
    </source>
</evidence>
<evidence type="ECO:0000256" key="1">
    <source>
        <dbReference type="SAM" id="MobiDB-lite"/>
    </source>
</evidence>
<dbReference type="AlphaFoldDB" id="A0A9W6P7E8"/>
<comment type="caution">
    <text evidence="4">The sequence shown here is derived from an EMBL/GenBank/DDBJ whole genome shotgun (WGS) entry which is preliminary data.</text>
</comment>
<dbReference type="GO" id="GO:0042597">
    <property type="term" value="C:periplasmic space"/>
    <property type="evidence" value="ECO:0007669"/>
    <property type="project" value="UniProtKB-ARBA"/>
</dbReference>
<sequence>MKKRALGFIALGAASALLLSACGGSDGGGTGSGDAPGEFNQGATEVVNPSDATGGTLRYAINDDFDSTDPGNTYYGFSWNFSRYYARTLVTYKTEPGAASSEIVPDLAEEMPEPSDEAKTWTVKLKQGLKYEDGTDIVAEDIKYAIARSNYGGQLSKGPEFFAQLLDEDDYKGPYEDDDLDNFTAIETPDDHTLVFKLKESFSEFPYVLLQPQTAPVPAEADNGEQYQTSVLSSGPYKFDGDYEPGVKLNLTRNEEWDAESDPIRTALPDNITVELGVDQDEIDQRLVNGQLDVDLAGVGVGPAMKGQLVGDESKQAFLDNPPSGALRYVNINNTVIPDVACRQAIMYAANRDSLQRAWGGAIGGDIATQLMPPQLPGADNDYDPYPSEDNTGDLDAAKEKLKECGEEDGFSVNIAAREGRDNDIATAEALQESLSRVGIETSIKSYPASDFATQYAGSPDYVKDNDLGLIVLGWIPDWPTGYGFMKSIIDGRSIKDSGNYNMAEFDNKEVNDLFDESVETVDDDERAAIYTEIDKIVMEEAAVLPVVFDKGLLYRPENLTNVHFSNGFAMYDYMTLGTTNTE</sequence>
<dbReference type="SUPFAM" id="SSF53850">
    <property type="entry name" value="Periplasmic binding protein-like II"/>
    <property type="match status" value="1"/>
</dbReference>
<dbReference type="PIRSF" id="PIRSF002741">
    <property type="entry name" value="MppA"/>
    <property type="match status" value="1"/>
</dbReference>
<feature type="chain" id="PRO_5040939758" evidence="2">
    <location>
        <begin position="22"/>
        <end position="583"/>
    </location>
</feature>
<evidence type="ECO:0000256" key="2">
    <source>
        <dbReference type="SAM" id="SignalP"/>
    </source>
</evidence>
<dbReference type="InterPro" id="IPR030678">
    <property type="entry name" value="Peptide/Ni-bd"/>
</dbReference>
<dbReference type="CDD" id="cd08506">
    <property type="entry name" value="PBP2_clavulanate_OppA2"/>
    <property type="match status" value="1"/>
</dbReference>
<keyword evidence="5" id="KW-1185">Reference proteome</keyword>
<dbReference type="InterPro" id="IPR039424">
    <property type="entry name" value="SBP_5"/>
</dbReference>
<dbReference type="Pfam" id="PF00496">
    <property type="entry name" value="SBP_bac_5"/>
    <property type="match status" value="1"/>
</dbReference>
<dbReference type="RefSeq" id="WP_285760337.1">
    <property type="nucleotide sequence ID" value="NZ_BSQG01000005.1"/>
</dbReference>
<dbReference type="Gene3D" id="3.10.105.10">
    <property type="entry name" value="Dipeptide-binding Protein, Domain 3"/>
    <property type="match status" value="1"/>
</dbReference>
<reference evidence="4" key="1">
    <citation type="submission" date="2023-02" db="EMBL/GenBank/DDBJ databases">
        <title>Nocardiopsis ansamitocini NBRC 112285.</title>
        <authorList>
            <person name="Ichikawa N."/>
            <person name="Sato H."/>
            <person name="Tonouchi N."/>
        </authorList>
    </citation>
    <scope>NUCLEOTIDE SEQUENCE</scope>
    <source>
        <strain evidence="4">NBRC 112285</strain>
    </source>
</reference>
<feature type="signal peptide" evidence="2">
    <location>
        <begin position="1"/>
        <end position="21"/>
    </location>
</feature>
<proteinExistence type="predicted"/>
<dbReference type="InterPro" id="IPR000914">
    <property type="entry name" value="SBP_5_dom"/>
</dbReference>
<name>A0A9W6P7E8_9ACTN</name>
<feature type="domain" description="Solute-binding protein family 5" evidence="3">
    <location>
        <begin position="102"/>
        <end position="490"/>
    </location>
</feature>
<keyword evidence="2" id="KW-0732">Signal</keyword>
<organism evidence="4 5">
    <name type="scientific">Nocardiopsis ansamitocini</name>
    <dbReference type="NCBI Taxonomy" id="1670832"/>
    <lineage>
        <taxon>Bacteria</taxon>
        <taxon>Bacillati</taxon>
        <taxon>Actinomycetota</taxon>
        <taxon>Actinomycetes</taxon>
        <taxon>Streptosporangiales</taxon>
        <taxon>Nocardiopsidaceae</taxon>
        <taxon>Nocardiopsis</taxon>
    </lineage>
</organism>
<dbReference type="PANTHER" id="PTHR30290">
    <property type="entry name" value="PERIPLASMIC BINDING COMPONENT OF ABC TRANSPORTER"/>
    <property type="match status" value="1"/>
</dbReference>
<gene>
    <name evidence="4" type="ORF">Nans01_32200</name>
</gene>
<accession>A0A9W6P7E8</accession>
<protein>
    <submittedName>
        <fullName evidence="4">Peptide ABC transporter substrate-binding protein</fullName>
    </submittedName>
</protein>
<dbReference type="GO" id="GO:1904680">
    <property type="term" value="F:peptide transmembrane transporter activity"/>
    <property type="evidence" value="ECO:0007669"/>
    <property type="project" value="TreeGrafter"/>
</dbReference>
<feature type="region of interest" description="Disordered" evidence="1">
    <location>
        <begin position="27"/>
        <end position="51"/>
    </location>
</feature>
<dbReference type="Proteomes" id="UP001165092">
    <property type="component" value="Unassembled WGS sequence"/>
</dbReference>
<dbReference type="Gene3D" id="3.40.190.10">
    <property type="entry name" value="Periplasmic binding protein-like II"/>
    <property type="match status" value="1"/>
</dbReference>
<evidence type="ECO:0000313" key="5">
    <source>
        <dbReference type="Proteomes" id="UP001165092"/>
    </source>
</evidence>
<evidence type="ECO:0000313" key="4">
    <source>
        <dbReference type="EMBL" id="GLU48869.1"/>
    </source>
</evidence>
<dbReference type="GO" id="GO:0015833">
    <property type="term" value="P:peptide transport"/>
    <property type="evidence" value="ECO:0007669"/>
    <property type="project" value="TreeGrafter"/>
</dbReference>
<dbReference type="PROSITE" id="PS51257">
    <property type="entry name" value="PROKAR_LIPOPROTEIN"/>
    <property type="match status" value="1"/>
</dbReference>